<protein>
    <submittedName>
        <fullName evidence="1">Uncharacterized protein</fullName>
    </submittedName>
</protein>
<proteinExistence type="predicted"/>
<dbReference type="RefSeq" id="WP_090492077.1">
    <property type="nucleotide sequence ID" value="NZ_BJVY01000071.1"/>
</dbReference>
<dbReference type="EMBL" id="FNAJ01000009">
    <property type="protein sequence ID" value="SDE65998.1"/>
    <property type="molecule type" value="Genomic_DNA"/>
</dbReference>
<reference evidence="1 2" key="1">
    <citation type="submission" date="2016-10" db="EMBL/GenBank/DDBJ databases">
        <authorList>
            <person name="Varghese N."/>
            <person name="Submissions S."/>
        </authorList>
    </citation>
    <scope>NUCLEOTIDE SEQUENCE [LARGE SCALE GENOMIC DNA]</scope>
    <source>
        <strain evidence="1 2">DSM 2260</strain>
    </source>
</reference>
<comment type="caution">
    <text evidence="1">The sequence shown here is derived from an EMBL/GenBank/DDBJ whole genome shotgun (WGS) entry which is preliminary data.</text>
</comment>
<evidence type="ECO:0000313" key="1">
    <source>
        <dbReference type="EMBL" id="SDE65998.1"/>
    </source>
</evidence>
<organism evidence="1 2">
    <name type="scientific">Myxococcus virescens</name>
    <dbReference type="NCBI Taxonomy" id="83456"/>
    <lineage>
        <taxon>Bacteria</taxon>
        <taxon>Pseudomonadati</taxon>
        <taxon>Myxococcota</taxon>
        <taxon>Myxococcia</taxon>
        <taxon>Myxococcales</taxon>
        <taxon>Cystobacterineae</taxon>
        <taxon>Myxococcaceae</taxon>
        <taxon>Myxococcus</taxon>
    </lineage>
</organism>
<dbReference type="Proteomes" id="UP000198717">
    <property type="component" value="Unassembled WGS sequence"/>
</dbReference>
<sequence length="158" mass="17341">MRLSGRDIPVPRITPGGVNKSGDFIIMGDVDGIIGVTTGQPEAWTDNGLFRTQNPQQFTQDGSRVLTHTGDHSYVEWWSWSFGPRPQGIRVLDRNLQDSAGVFPVQGESRAVLRQKNGSVCLATLEPTGTQPWKIGPPLKNVPRKGMLVPFLVGDTVY</sequence>
<accession>A0ABY0MY91</accession>
<evidence type="ECO:0000313" key="2">
    <source>
        <dbReference type="Proteomes" id="UP000198717"/>
    </source>
</evidence>
<gene>
    <name evidence="1" type="ORF">SAMN04488504_109315</name>
</gene>
<keyword evidence="2" id="KW-1185">Reference proteome</keyword>
<name>A0ABY0MY91_9BACT</name>